<dbReference type="EnsemblPlants" id="AES69582">
    <property type="protein sequence ID" value="AES69582"/>
    <property type="gene ID" value="MTR_3g031730"/>
</dbReference>
<evidence type="ECO:0000313" key="2">
    <source>
        <dbReference type="EnsemblPlants" id="AES69582"/>
    </source>
</evidence>
<dbReference type="PaxDb" id="3880-AES69582"/>
<dbReference type="eggNOG" id="ENOG502SWD2">
    <property type="taxonomic scope" value="Eukaryota"/>
</dbReference>
<dbReference type="EMBL" id="CM001219">
    <property type="protein sequence ID" value="AES69582.1"/>
    <property type="molecule type" value="Genomic_DNA"/>
</dbReference>
<sequence>MEYHEYRTHTRYKYSCFRANEIEGAARTQAPTATNYDVGSTTWVDLRLAPLLSAMEVTCLGHGPS</sequence>
<protein>
    <submittedName>
        <fullName evidence="1 2">Uncharacterized protein</fullName>
    </submittedName>
</protein>
<dbReference type="HOGENOM" id="CLU_2926055_0_0_1"/>
<evidence type="ECO:0000313" key="3">
    <source>
        <dbReference type="Proteomes" id="UP000002051"/>
    </source>
</evidence>
<dbReference type="Proteomes" id="UP000002051">
    <property type="component" value="Chromosome 3"/>
</dbReference>
<accession>G7J0R4</accession>
<evidence type="ECO:0000313" key="1">
    <source>
        <dbReference type="EMBL" id="AES69582.1"/>
    </source>
</evidence>
<dbReference type="AlphaFoldDB" id="G7J0R4"/>
<gene>
    <name evidence="1" type="ordered locus">MTR_3g031730</name>
</gene>
<reference evidence="2" key="3">
    <citation type="submission" date="2015-04" db="UniProtKB">
        <authorList>
            <consortium name="EnsemblPlants"/>
        </authorList>
    </citation>
    <scope>IDENTIFICATION</scope>
    <source>
        <strain evidence="2">cv. Jemalong A17</strain>
    </source>
</reference>
<dbReference type="OMA" id="HEYRTHT"/>
<organism evidence="1 3">
    <name type="scientific">Medicago truncatula</name>
    <name type="common">Barrel medic</name>
    <name type="synonym">Medicago tribuloides</name>
    <dbReference type="NCBI Taxonomy" id="3880"/>
    <lineage>
        <taxon>Eukaryota</taxon>
        <taxon>Viridiplantae</taxon>
        <taxon>Streptophyta</taxon>
        <taxon>Embryophyta</taxon>
        <taxon>Tracheophyta</taxon>
        <taxon>Spermatophyta</taxon>
        <taxon>Magnoliopsida</taxon>
        <taxon>eudicotyledons</taxon>
        <taxon>Gunneridae</taxon>
        <taxon>Pentapetalae</taxon>
        <taxon>rosids</taxon>
        <taxon>fabids</taxon>
        <taxon>Fabales</taxon>
        <taxon>Fabaceae</taxon>
        <taxon>Papilionoideae</taxon>
        <taxon>50 kb inversion clade</taxon>
        <taxon>NPAAA clade</taxon>
        <taxon>Hologalegina</taxon>
        <taxon>IRL clade</taxon>
        <taxon>Trifolieae</taxon>
        <taxon>Medicago</taxon>
    </lineage>
</organism>
<name>G7J0R4_MEDTR</name>
<reference evidence="1 3" key="2">
    <citation type="journal article" date="2014" name="BMC Genomics">
        <title>An improved genome release (version Mt4.0) for the model legume Medicago truncatula.</title>
        <authorList>
            <person name="Tang H."/>
            <person name="Krishnakumar V."/>
            <person name="Bidwell S."/>
            <person name="Rosen B."/>
            <person name="Chan A."/>
            <person name="Zhou S."/>
            <person name="Gentzbittel L."/>
            <person name="Childs K.L."/>
            <person name="Yandell M."/>
            <person name="Gundlach H."/>
            <person name="Mayer K.F."/>
            <person name="Schwartz D.C."/>
            <person name="Town C.D."/>
        </authorList>
    </citation>
    <scope>GENOME REANNOTATION</scope>
    <source>
        <strain evidence="2 3">cv. Jemalong A17</strain>
    </source>
</reference>
<proteinExistence type="predicted"/>
<reference evidence="1 3" key="1">
    <citation type="journal article" date="2011" name="Nature">
        <title>The Medicago genome provides insight into the evolution of rhizobial symbioses.</title>
        <authorList>
            <person name="Young N.D."/>
            <person name="Debelle F."/>
            <person name="Oldroyd G.E."/>
            <person name="Geurts R."/>
            <person name="Cannon S.B."/>
            <person name="Udvardi M.K."/>
            <person name="Benedito V.A."/>
            <person name="Mayer K.F."/>
            <person name="Gouzy J."/>
            <person name="Schoof H."/>
            <person name="Van de Peer Y."/>
            <person name="Proost S."/>
            <person name="Cook D.R."/>
            <person name="Meyers B.C."/>
            <person name="Spannagl M."/>
            <person name="Cheung F."/>
            <person name="De Mita S."/>
            <person name="Krishnakumar V."/>
            <person name="Gundlach H."/>
            <person name="Zhou S."/>
            <person name="Mudge J."/>
            <person name="Bharti A.K."/>
            <person name="Murray J.D."/>
            <person name="Naoumkina M.A."/>
            <person name="Rosen B."/>
            <person name="Silverstein K.A."/>
            <person name="Tang H."/>
            <person name="Rombauts S."/>
            <person name="Zhao P.X."/>
            <person name="Zhou P."/>
            <person name="Barbe V."/>
            <person name="Bardou P."/>
            <person name="Bechner M."/>
            <person name="Bellec A."/>
            <person name="Berger A."/>
            <person name="Berges H."/>
            <person name="Bidwell S."/>
            <person name="Bisseling T."/>
            <person name="Choisne N."/>
            <person name="Couloux A."/>
            <person name="Denny R."/>
            <person name="Deshpande S."/>
            <person name="Dai X."/>
            <person name="Doyle J.J."/>
            <person name="Dudez A.M."/>
            <person name="Farmer A.D."/>
            <person name="Fouteau S."/>
            <person name="Franken C."/>
            <person name="Gibelin C."/>
            <person name="Gish J."/>
            <person name="Goldstein S."/>
            <person name="Gonzalez A.J."/>
            <person name="Green P.J."/>
            <person name="Hallab A."/>
            <person name="Hartog M."/>
            <person name="Hua A."/>
            <person name="Humphray S.J."/>
            <person name="Jeong D.H."/>
            <person name="Jing Y."/>
            <person name="Jocker A."/>
            <person name="Kenton S.M."/>
            <person name="Kim D.J."/>
            <person name="Klee K."/>
            <person name="Lai H."/>
            <person name="Lang C."/>
            <person name="Lin S."/>
            <person name="Macmil S.L."/>
            <person name="Magdelenat G."/>
            <person name="Matthews L."/>
            <person name="McCorrison J."/>
            <person name="Monaghan E.L."/>
            <person name="Mun J.H."/>
            <person name="Najar F.Z."/>
            <person name="Nicholson C."/>
            <person name="Noirot C."/>
            <person name="O'Bleness M."/>
            <person name="Paule C.R."/>
            <person name="Poulain J."/>
            <person name="Prion F."/>
            <person name="Qin B."/>
            <person name="Qu C."/>
            <person name="Retzel E.F."/>
            <person name="Riddle C."/>
            <person name="Sallet E."/>
            <person name="Samain S."/>
            <person name="Samson N."/>
            <person name="Sanders I."/>
            <person name="Saurat O."/>
            <person name="Scarpelli C."/>
            <person name="Schiex T."/>
            <person name="Segurens B."/>
            <person name="Severin A.J."/>
            <person name="Sherrier D.J."/>
            <person name="Shi R."/>
            <person name="Sims S."/>
            <person name="Singer S.R."/>
            <person name="Sinharoy S."/>
            <person name="Sterck L."/>
            <person name="Viollet A."/>
            <person name="Wang B.B."/>
            <person name="Wang K."/>
            <person name="Wang M."/>
            <person name="Wang X."/>
            <person name="Warfsmann J."/>
            <person name="Weissenbach J."/>
            <person name="White D.D."/>
            <person name="White J.D."/>
            <person name="Wiley G.B."/>
            <person name="Wincker P."/>
            <person name="Xing Y."/>
            <person name="Yang L."/>
            <person name="Yao Z."/>
            <person name="Ying F."/>
            <person name="Zhai J."/>
            <person name="Zhou L."/>
            <person name="Zuber A."/>
            <person name="Denarie J."/>
            <person name="Dixon R.A."/>
            <person name="May G.D."/>
            <person name="Schwartz D.C."/>
            <person name="Rogers J."/>
            <person name="Quetier F."/>
            <person name="Town C.D."/>
            <person name="Roe B.A."/>
        </authorList>
    </citation>
    <scope>NUCLEOTIDE SEQUENCE [LARGE SCALE GENOMIC DNA]</scope>
    <source>
        <strain evidence="1">A17</strain>
        <strain evidence="2 3">cv. Jemalong A17</strain>
    </source>
</reference>
<keyword evidence="3" id="KW-1185">Reference proteome</keyword>